<protein>
    <submittedName>
        <fullName evidence="3">Tripartite tricarboxylate transporter TctB family protein</fullName>
    </submittedName>
</protein>
<feature type="transmembrane region" description="Helical" evidence="1">
    <location>
        <begin position="96"/>
        <end position="128"/>
    </location>
</feature>
<evidence type="ECO:0000259" key="2">
    <source>
        <dbReference type="Pfam" id="PF07331"/>
    </source>
</evidence>
<feature type="domain" description="DUF1468" evidence="2">
    <location>
        <begin position="21"/>
        <end position="167"/>
    </location>
</feature>
<evidence type="ECO:0000313" key="3">
    <source>
        <dbReference type="EMBL" id="SFS66796.1"/>
    </source>
</evidence>
<feature type="transmembrane region" description="Helical" evidence="1">
    <location>
        <begin position="140"/>
        <end position="166"/>
    </location>
</feature>
<dbReference type="AlphaFoldDB" id="A0A1I6RQ82"/>
<keyword evidence="4" id="KW-1185">Reference proteome</keyword>
<keyword evidence="1" id="KW-0472">Membrane</keyword>
<name>A0A1I6RQ82_9RHOB</name>
<accession>A0A1I6RQ82</accession>
<evidence type="ECO:0000313" key="4">
    <source>
        <dbReference type="Proteomes" id="UP000199392"/>
    </source>
</evidence>
<dbReference type="Proteomes" id="UP000199392">
    <property type="component" value="Unassembled WGS sequence"/>
</dbReference>
<keyword evidence="1" id="KW-0812">Transmembrane</keyword>
<gene>
    <name evidence="3" type="ORF">SAMN04488050_103279</name>
</gene>
<dbReference type="EMBL" id="FOZW01000003">
    <property type="protein sequence ID" value="SFS66796.1"/>
    <property type="molecule type" value="Genomic_DNA"/>
</dbReference>
<dbReference type="Pfam" id="PF07331">
    <property type="entry name" value="TctB"/>
    <property type="match status" value="1"/>
</dbReference>
<reference evidence="4" key="1">
    <citation type="submission" date="2016-10" db="EMBL/GenBank/DDBJ databases">
        <authorList>
            <person name="Varghese N."/>
            <person name="Submissions S."/>
        </authorList>
    </citation>
    <scope>NUCLEOTIDE SEQUENCE [LARGE SCALE GENOMIC DNA]</scope>
    <source>
        <strain evidence="4">DSM 26894</strain>
    </source>
</reference>
<sequence length="171" mass="18453">MSETGYDKKLAREAGEIARLLSYVLILFASVGLFLSAAGIPTSRFEKLGAGAFPKIVFAGIALVAVIAIIDALRKIPAGAYGRFAAQTCAWARRRYLVFVTLAALAVYLILIPVLGFSIASFLFILALELVLMPRRPATLLIAVIVAAVFSFGLNWLFAEVFTVFLPRGVL</sequence>
<keyword evidence="1" id="KW-1133">Transmembrane helix</keyword>
<dbReference type="RefSeq" id="WP_092422986.1">
    <property type="nucleotide sequence ID" value="NZ_FNCL01000003.1"/>
</dbReference>
<feature type="transmembrane region" description="Helical" evidence="1">
    <location>
        <begin position="52"/>
        <end position="73"/>
    </location>
</feature>
<dbReference type="InterPro" id="IPR009936">
    <property type="entry name" value="DUF1468"/>
</dbReference>
<proteinExistence type="predicted"/>
<dbReference type="STRING" id="311180.SAMN04488050_103279"/>
<dbReference type="OrthoDB" id="7850121at2"/>
<evidence type="ECO:0000256" key="1">
    <source>
        <dbReference type="SAM" id="Phobius"/>
    </source>
</evidence>
<feature type="transmembrane region" description="Helical" evidence="1">
    <location>
        <begin position="20"/>
        <end position="40"/>
    </location>
</feature>
<organism evidence="3 4">
    <name type="scientific">Alloyangia pacifica</name>
    <dbReference type="NCBI Taxonomy" id="311180"/>
    <lineage>
        <taxon>Bacteria</taxon>
        <taxon>Pseudomonadati</taxon>
        <taxon>Pseudomonadota</taxon>
        <taxon>Alphaproteobacteria</taxon>
        <taxon>Rhodobacterales</taxon>
        <taxon>Roseobacteraceae</taxon>
        <taxon>Alloyangia</taxon>
    </lineage>
</organism>